<comment type="subcellular location">
    <subcellularLocation>
        <location evidence="1">Membrane</location>
    </subcellularLocation>
</comment>
<gene>
    <name evidence="7" type="ORF">SAMN05216361_2736</name>
</gene>
<name>A0A1M5LNX9_9ALTE</name>
<dbReference type="PANTHER" id="PTHR32089">
    <property type="entry name" value="METHYL-ACCEPTING CHEMOTAXIS PROTEIN MCPB"/>
    <property type="match status" value="1"/>
</dbReference>
<evidence type="ECO:0000256" key="1">
    <source>
        <dbReference type="ARBA" id="ARBA00004370"/>
    </source>
</evidence>
<feature type="transmembrane region" description="Helical" evidence="5">
    <location>
        <begin position="16"/>
        <end position="33"/>
    </location>
</feature>
<dbReference type="Pfam" id="PF00015">
    <property type="entry name" value="MCPsignal"/>
    <property type="match status" value="1"/>
</dbReference>
<evidence type="ECO:0000256" key="2">
    <source>
        <dbReference type="ARBA" id="ARBA00023224"/>
    </source>
</evidence>
<keyword evidence="5" id="KW-0812">Transmembrane</keyword>
<dbReference type="InterPro" id="IPR004089">
    <property type="entry name" value="MCPsignal_dom"/>
</dbReference>
<feature type="compositionally biased region" description="Basic and acidic residues" evidence="4">
    <location>
        <begin position="60"/>
        <end position="69"/>
    </location>
</feature>
<evidence type="ECO:0000256" key="5">
    <source>
        <dbReference type="SAM" id="Phobius"/>
    </source>
</evidence>
<dbReference type="EMBL" id="FQWD01000004">
    <property type="protein sequence ID" value="SHG66787.1"/>
    <property type="molecule type" value="Genomic_DNA"/>
</dbReference>
<dbReference type="AlphaFoldDB" id="A0A1M5LNX9"/>
<feature type="region of interest" description="Disordered" evidence="4">
    <location>
        <begin position="59"/>
        <end position="83"/>
    </location>
</feature>
<organism evidence="7 8">
    <name type="scientific">Marisediminitalea aggregata</name>
    <dbReference type="NCBI Taxonomy" id="634436"/>
    <lineage>
        <taxon>Bacteria</taxon>
        <taxon>Pseudomonadati</taxon>
        <taxon>Pseudomonadota</taxon>
        <taxon>Gammaproteobacteria</taxon>
        <taxon>Alteromonadales</taxon>
        <taxon>Alteromonadaceae</taxon>
        <taxon>Marisediminitalea</taxon>
    </lineage>
</organism>
<keyword evidence="2 3" id="KW-0807">Transducer</keyword>
<dbReference type="STRING" id="634436.SAMN05216361_2736"/>
<feature type="compositionally biased region" description="Polar residues" evidence="4">
    <location>
        <begin position="70"/>
        <end position="79"/>
    </location>
</feature>
<dbReference type="GO" id="GO:0006935">
    <property type="term" value="P:chemotaxis"/>
    <property type="evidence" value="ECO:0007669"/>
    <property type="project" value="UniProtKB-ARBA"/>
</dbReference>
<keyword evidence="5" id="KW-1133">Transmembrane helix</keyword>
<dbReference type="SMART" id="SM00283">
    <property type="entry name" value="MA"/>
    <property type="match status" value="1"/>
</dbReference>
<evidence type="ECO:0000256" key="3">
    <source>
        <dbReference type="PROSITE-ProRule" id="PRU00284"/>
    </source>
</evidence>
<evidence type="ECO:0000313" key="7">
    <source>
        <dbReference type="EMBL" id="SHG66787.1"/>
    </source>
</evidence>
<sequence>MAEVARPLKQGESVEYTWVWVSIIVLLVAWGATYTQFPTLAMVAVSLAVGATTVFSVRQSQHDSQKKTEQTNPLPSPSSDEVPPRIRAINSALRELLAECEQNIQAVKSTQDDAVHTLSTSFSALRELVEEQQTLTKSLMTFEGSEQSYAAHLKDFATETDETLMSFIDTTEKVSSSTQSLMTQVEQIYQAMPTVEKALSDIDAISSQTNLLALNAAIEAARAGEAGRGFAVVADEVRALSTRSTEFSGVITQQMSMIGEMITNLEKEARFVASIDLSQVTNKKDHIKGQLGLIAGKASQDLSVTEALSSLNTRFSATVGDAIRGMQFGDINGQNLEHTAGIISMITDQLDTHNISHLETQMEDYKSQLVAKGQLDHNPVSASSMDAGDVELF</sequence>
<accession>A0A1M5LNX9</accession>
<dbReference type="Gene3D" id="1.10.287.950">
    <property type="entry name" value="Methyl-accepting chemotaxis protein"/>
    <property type="match status" value="1"/>
</dbReference>
<dbReference type="Proteomes" id="UP000184520">
    <property type="component" value="Unassembled WGS sequence"/>
</dbReference>
<dbReference type="GO" id="GO:0016020">
    <property type="term" value="C:membrane"/>
    <property type="evidence" value="ECO:0007669"/>
    <property type="project" value="UniProtKB-SubCell"/>
</dbReference>
<dbReference type="GO" id="GO:0007165">
    <property type="term" value="P:signal transduction"/>
    <property type="evidence" value="ECO:0007669"/>
    <property type="project" value="UniProtKB-KW"/>
</dbReference>
<reference evidence="8" key="1">
    <citation type="submission" date="2016-11" db="EMBL/GenBank/DDBJ databases">
        <authorList>
            <person name="Varghese N."/>
            <person name="Submissions S."/>
        </authorList>
    </citation>
    <scope>NUCLEOTIDE SEQUENCE [LARGE SCALE GENOMIC DNA]</scope>
    <source>
        <strain evidence="8">CGMCC 1.8995</strain>
    </source>
</reference>
<proteinExistence type="predicted"/>
<keyword evidence="5" id="KW-0472">Membrane</keyword>
<keyword evidence="8" id="KW-1185">Reference proteome</keyword>
<evidence type="ECO:0000256" key="4">
    <source>
        <dbReference type="SAM" id="MobiDB-lite"/>
    </source>
</evidence>
<dbReference type="SUPFAM" id="SSF58104">
    <property type="entry name" value="Methyl-accepting chemotaxis protein (MCP) signaling domain"/>
    <property type="match status" value="1"/>
</dbReference>
<protein>
    <submittedName>
        <fullName evidence="7">Methyl-accepting chemotaxis protein</fullName>
    </submittedName>
</protein>
<evidence type="ECO:0000313" key="8">
    <source>
        <dbReference type="Proteomes" id="UP000184520"/>
    </source>
</evidence>
<dbReference type="PANTHER" id="PTHR32089:SF41">
    <property type="entry name" value="METHYL-ACCEPTING CHEMOTAXIS PROTEIN"/>
    <property type="match status" value="1"/>
</dbReference>
<evidence type="ECO:0000259" key="6">
    <source>
        <dbReference type="PROSITE" id="PS50111"/>
    </source>
</evidence>
<feature type="domain" description="Methyl-accepting transducer" evidence="6">
    <location>
        <begin position="157"/>
        <end position="258"/>
    </location>
</feature>
<dbReference type="PROSITE" id="PS50111">
    <property type="entry name" value="CHEMOTAXIS_TRANSDUC_2"/>
    <property type="match status" value="1"/>
</dbReference>